<keyword evidence="5" id="KW-0456">Lyase</keyword>
<feature type="domain" description="Alpha-carbonic anhydrase" evidence="7">
    <location>
        <begin position="53"/>
        <end position="283"/>
    </location>
</feature>
<evidence type="ECO:0000256" key="6">
    <source>
        <dbReference type="ARBA" id="ARBA00048348"/>
    </source>
</evidence>
<comment type="similarity">
    <text evidence="1">Belongs to the alpha-carbonic anhydrase family.</text>
</comment>
<accession>A0A7X0XEV2</accession>
<dbReference type="Gene3D" id="3.10.200.10">
    <property type="entry name" value="Alpha carbonic anhydrase"/>
    <property type="match status" value="1"/>
</dbReference>
<evidence type="ECO:0000256" key="3">
    <source>
        <dbReference type="ARBA" id="ARBA00022723"/>
    </source>
</evidence>
<dbReference type="InterPro" id="IPR023561">
    <property type="entry name" value="Carbonic_anhydrase_a-class"/>
</dbReference>
<keyword evidence="3" id="KW-0479">Metal-binding</keyword>
<evidence type="ECO:0000259" key="7">
    <source>
        <dbReference type="PROSITE" id="PS51144"/>
    </source>
</evidence>
<dbReference type="InterPro" id="IPR036398">
    <property type="entry name" value="CA_dom_sf"/>
</dbReference>
<comment type="catalytic activity">
    <reaction evidence="6">
        <text>hydrogencarbonate + H(+) = CO2 + H2O</text>
        <dbReference type="Rhea" id="RHEA:10748"/>
        <dbReference type="ChEBI" id="CHEBI:15377"/>
        <dbReference type="ChEBI" id="CHEBI:15378"/>
        <dbReference type="ChEBI" id="CHEBI:16526"/>
        <dbReference type="ChEBI" id="CHEBI:17544"/>
        <dbReference type="EC" id="4.2.1.1"/>
    </reaction>
</comment>
<proteinExistence type="inferred from homology"/>
<evidence type="ECO:0000256" key="4">
    <source>
        <dbReference type="ARBA" id="ARBA00022833"/>
    </source>
</evidence>
<dbReference type="InterPro" id="IPR001148">
    <property type="entry name" value="CA_dom"/>
</dbReference>
<evidence type="ECO:0000313" key="9">
    <source>
        <dbReference type="Proteomes" id="UP000533953"/>
    </source>
</evidence>
<keyword evidence="4" id="KW-0862">Zinc</keyword>
<evidence type="ECO:0000313" key="8">
    <source>
        <dbReference type="EMBL" id="MBC1492893.1"/>
    </source>
</evidence>
<dbReference type="CDD" id="cd03124">
    <property type="entry name" value="alpha_CA_prokaryotic_like"/>
    <property type="match status" value="1"/>
</dbReference>
<dbReference type="Proteomes" id="UP000533953">
    <property type="component" value="Unassembled WGS sequence"/>
</dbReference>
<dbReference type="SUPFAM" id="SSF51069">
    <property type="entry name" value="Carbonic anhydrase"/>
    <property type="match status" value="1"/>
</dbReference>
<name>A0A7X0XEV2_9LIST</name>
<dbReference type="PANTHER" id="PTHR18952">
    <property type="entry name" value="CARBONIC ANHYDRASE"/>
    <property type="match status" value="1"/>
</dbReference>
<dbReference type="EMBL" id="JAASTX010000021">
    <property type="protein sequence ID" value="MBC1492893.1"/>
    <property type="molecule type" value="Genomic_DNA"/>
</dbReference>
<comment type="caution">
    <text evidence="8">The sequence shown here is derived from an EMBL/GenBank/DDBJ whole genome shotgun (WGS) entry which is preliminary data.</text>
</comment>
<dbReference type="SMART" id="SM01057">
    <property type="entry name" value="Carb_anhydrase"/>
    <property type="match status" value="1"/>
</dbReference>
<dbReference type="AlphaFoldDB" id="A0A7X0XEV2"/>
<evidence type="ECO:0000256" key="5">
    <source>
        <dbReference type="ARBA" id="ARBA00023239"/>
    </source>
</evidence>
<sequence>MKKMMMSVLTVIAGSVLILGGCAPHSNMSEDQASAKKTTTSQATSSTSEKTILDWSYSGKNGPKYWGEINKAYQISDTGKAQSPINIDTTKTMADTAKTAITYQYQPTTFKVTRKDKVIQAMAQPTKGRADSKITVYGKVYTLKEINIHTPSEHRLDGNKYDVELQLKHKSTDNKNFIISIFVKQGDKNQAVGDLTTIVSKLENGKTAVMKSAISTLGLIPENGDKYRYEGSLTTPATTEGVSWLIYQTPITMSKQQIQDLQKNLNNNNRPIQKLNNRTIFSN</sequence>
<evidence type="ECO:0000256" key="1">
    <source>
        <dbReference type="ARBA" id="ARBA00010718"/>
    </source>
</evidence>
<dbReference type="PANTHER" id="PTHR18952:SF265">
    <property type="entry name" value="CARBONIC ANHYDRASE"/>
    <property type="match status" value="1"/>
</dbReference>
<organism evidence="8 9">
    <name type="scientific">Listeria booriae</name>
    <dbReference type="NCBI Taxonomy" id="1552123"/>
    <lineage>
        <taxon>Bacteria</taxon>
        <taxon>Bacillati</taxon>
        <taxon>Bacillota</taxon>
        <taxon>Bacilli</taxon>
        <taxon>Bacillales</taxon>
        <taxon>Listeriaceae</taxon>
        <taxon>Listeria</taxon>
    </lineage>
</organism>
<dbReference type="Pfam" id="PF00194">
    <property type="entry name" value="Carb_anhydrase"/>
    <property type="match status" value="1"/>
</dbReference>
<dbReference type="PROSITE" id="PS51144">
    <property type="entry name" value="ALPHA_CA_2"/>
    <property type="match status" value="1"/>
</dbReference>
<dbReference type="GO" id="GO:0008270">
    <property type="term" value="F:zinc ion binding"/>
    <property type="evidence" value="ECO:0007669"/>
    <property type="project" value="InterPro"/>
</dbReference>
<dbReference type="PROSITE" id="PS51257">
    <property type="entry name" value="PROKAR_LIPOPROTEIN"/>
    <property type="match status" value="1"/>
</dbReference>
<reference evidence="8 9" key="1">
    <citation type="submission" date="2020-03" db="EMBL/GenBank/DDBJ databases">
        <title>Soil Listeria distribution.</title>
        <authorList>
            <person name="Liao J."/>
            <person name="Wiedmann M."/>
        </authorList>
    </citation>
    <scope>NUCLEOTIDE SEQUENCE [LARGE SCALE GENOMIC DNA]</scope>
    <source>
        <strain evidence="8 9">FSL L7-1547</strain>
    </source>
</reference>
<dbReference type="GO" id="GO:0004089">
    <property type="term" value="F:carbonate dehydratase activity"/>
    <property type="evidence" value="ECO:0007669"/>
    <property type="project" value="UniProtKB-EC"/>
</dbReference>
<protein>
    <recommendedName>
        <fullName evidence="2">carbonic anhydrase</fullName>
        <ecNumber evidence="2">4.2.1.1</ecNumber>
    </recommendedName>
</protein>
<gene>
    <name evidence="8" type="ORF">HCI99_13815</name>
</gene>
<dbReference type="EC" id="4.2.1.1" evidence="2"/>
<dbReference type="InterPro" id="IPR041891">
    <property type="entry name" value="Alpha_CA_prokaryot-like"/>
</dbReference>
<evidence type="ECO:0000256" key="2">
    <source>
        <dbReference type="ARBA" id="ARBA00012925"/>
    </source>
</evidence>